<dbReference type="Pfam" id="PF00271">
    <property type="entry name" value="Helicase_C"/>
    <property type="match status" value="1"/>
</dbReference>
<evidence type="ECO:0000256" key="9">
    <source>
        <dbReference type="RuleBase" id="RU365068"/>
    </source>
</evidence>
<dbReference type="GeneTree" id="ENSGT00550000074863"/>
<evidence type="ECO:0000256" key="5">
    <source>
        <dbReference type="ARBA" id="ARBA00022884"/>
    </source>
</evidence>
<dbReference type="GO" id="GO:0003724">
    <property type="term" value="F:RNA helicase activity"/>
    <property type="evidence" value="ECO:0007669"/>
    <property type="project" value="UniProtKB-EC"/>
</dbReference>
<evidence type="ECO:0000259" key="11">
    <source>
        <dbReference type="PROSITE" id="PS51192"/>
    </source>
</evidence>
<dbReference type="CDD" id="cd18787">
    <property type="entry name" value="SF2_C_DEAD"/>
    <property type="match status" value="1"/>
</dbReference>
<evidence type="ECO:0000256" key="10">
    <source>
        <dbReference type="SAM" id="MobiDB-lite"/>
    </source>
</evidence>
<dbReference type="GO" id="GO:0030490">
    <property type="term" value="P:maturation of SSU-rRNA"/>
    <property type="evidence" value="ECO:0007669"/>
    <property type="project" value="InterPro"/>
</dbReference>
<gene>
    <name evidence="14" type="primary">DDX52</name>
    <name evidence="14" type="synonym">ddx52</name>
</gene>
<reference evidence="14" key="2">
    <citation type="submission" date="2025-09" db="UniProtKB">
        <authorList>
            <consortium name="Ensembl"/>
        </authorList>
    </citation>
    <scope>IDENTIFICATION</scope>
</reference>
<keyword evidence="4 9" id="KW-0067">ATP-binding</keyword>
<evidence type="ECO:0000256" key="6">
    <source>
        <dbReference type="ARBA" id="ARBA00024355"/>
    </source>
</evidence>
<keyword evidence="5 9" id="KW-0694">RNA-binding</keyword>
<reference evidence="14" key="1">
    <citation type="submission" date="2025-08" db="UniProtKB">
        <authorList>
            <consortium name="Ensembl"/>
        </authorList>
    </citation>
    <scope>IDENTIFICATION</scope>
</reference>
<dbReference type="Gene3D" id="3.40.50.300">
    <property type="entry name" value="P-loop containing nucleotide triphosphate hydrolases"/>
    <property type="match status" value="2"/>
</dbReference>
<evidence type="ECO:0000256" key="3">
    <source>
        <dbReference type="ARBA" id="ARBA00022806"/>
    </source>
</evidence>
<keyword evidence="3 9" id="KW-0347">Helicase</keyword>
<evidence type="ECO:0000256" key="2">
    <source>
        <dbReference type="ARBA" id="ARBA00022801"/>
    </source>
</evidence>
<dbReference type="GO" id="GO:0016787">
    <property type="term" value="F:hydrolase activity"/>
    <property type="evidence" value="ECO:0007669"/>
    <property type="project" value="UniProtKB-KW"/>
</dbReference>
<evidence type="ECO:0000313" key="15">
    <source>
        <dbReference type="Proteomes" id="UP000694557"/>
    </source>
</evidence>
<evidence type="ECO:0000256" key="4">
    <source>
        <dbReference type="ARBA" id="ARBA00022840"/>
    </source>
</evidence>
<comment type="similarity">
    <text evidence="6">Belongs to the DEAD box helicase family. DDX52/ROK1 subfamily.</text>
</comment>
<dbReference type="Proteomes" id="UP000694557">
    <property type="component" value="Unassembled WGS sequence"/>
</dbReference>
<sequence>MDAFDLFRKLGAGAKFDFKRFGKDAERFKVVRSQEKDVSDHYGIDFFGTGTTHGNQEQRAEEKQDEEVEVDAAAGKRKRPDEEKTAKKKKKDTQAEGSIWRLVLQKSKGLKEGRDRDKTSMKRLQHLHQEKVNRVRMQHRINVHGCDVPDPVCTFSELQSEYDLNPRVLQNLSAAGLTIPTPIQMQAIPLMMHGRELLACAPTGSGKTLAFCLPLLTHLKQPANLGIRALVISPTRELASQTHRELVRLSEGVGFRVHILDKASMAARKHVPSSHKKSDILISTPNRLVFLLKQDAIDLSSVEWLVVDESDKLFEDGRSGFREQLAAVFQACSSPRVRRALYSATCAPDVEQWCRLNLDNLVSVNIGHRNSAVETVEQELLFVGTENGKLLAVRDIIKKGFLPPMLVFVQSIDRARELFHELVYEGINVDIIHADRTQQQRDNVISSFRSGDIWVLICTALLARGIDFKGVNLVLNYDFPTSAVEYIHRIAVKEPSDPRLDALVPLAVW</sequence>
<dbReference type="GO" id="GO:0003723">
    <property type="term" value="F:RNA binding"/>
    <property type="evidence" value="ECO:0007669"/>
    <property type="project" value="UniProtKB-UniRule"/>
</dbReference>
<dbReference type="PROSITE" id="PS51192">
    <property type="entry name" value="HELICASE_ATP_BIND_1"/>
    <property type="match status" value="1"/>
</dbReference>
<feature type="short sequence motif" description="Q motif" evidence="8">
    <location>
        <begin position="157"/>
        <end position="185"/>
    </location>
</feature>
<organism evidence="14 15">
    <name type="scientific">Oncorhynchus kisutch</name>
    <name type="common">Coho salmon</name>
    <name type="synonym">Salmo kisutch</name>
    <dbReference type="NCBI Taxonomy" id="8019"/>
    <lineage>
        <taxon>Eukaryota</taxon>
        <taxon>Metazoa</taxon>
        <taxon>Chordata</taxon>
        <taxon>Craniata</taxon>
        <taxon>Vertebrata</taxon>
        <taxon>Euteleostomi</taxon>
        <taxon>Actinopterygii</taxon>
        <taxon>Neopterygii</taxon>
        <taxon>Teleostei</taxon>
        <taxon>Protacanthopterygii</taxon>
        <taxon>Salmoniformes</taxon>
        <taxon>Salmonidae</taxon>
        <taxon>Salmoninae</taxon>
        <taxon>Oncorhynchus</taxon>
    </lineage>
</organism>
<dbReference type="AlphaFoldDB" id="A0A8C7HXD8"/>
<comment type="catalytic activity">
    <reaction evidence="7 9">
        <text>ATP + H2O = ADP + phosphate + H(+)</text>
        <dbReference type="Rhea" id="RHEA:13065"/>
        <dbReference type="ChEBI" id="CHEBI:15377"/>
        <dbReference type="ChEBI" id="CHEBI:15378"/>
        <dbReference type="ChEBI" id="CHEBI:30616"/>
        <dbReference type="ChEBI" id="CHEBI:43474"/>
        <dbReference type="ChEBI" id="CHEBI:456216"/>
        <dbReference type="EC" id="3.6.4.13"/>
    </reaction>
</comment>
<dbReference type="PROSITE" id="PS51195">
    <property type="entry name" value="Q_MOTIF"/>
    <property type="match status" value="1"/>
</dbReference>
<evidence type="ECO:0000256" key="7">
    <source>
        <dbReference type="ARBA" id="ARBA00047984"/>
    </source>
</evidence>
<feature type="domain" description="DEAD-box RNA helicase Q" evidence="13">
    <location>
        <begin position="157"/>
        <end position="185"/>
    </location>
</feature>
<evidence type="ECO:0000313" key="14">
    <source>
        <dbReference type="Ensembl" id="ENSOKIP00005065010.1"/>
    </source>
</evidence>
<keyword evidence="15" id="KW-1185">Reference proteome</keyword>
<comment type="function">
    <text evidence="9">RNA helicase.</text>
</comment>
<dbReference type="CDD" id="cd17957">
    <property type="entry name" value="DEADc_DDX52"/>
    <property type="match status" value="1"/>
</dbReference>
<dbReference type="PROSITE" id="PS51194">
    <property type="entry name" value="HELICASE_CTER"/>
    <property type="match status" value="1"/>
</dbReference>
<dbReference type="InterPro" id="IPR044764">
    <property type="entry name" value="DDX52/Rok1_DEADc"/>
</dbReference>
<evidence type="ECO:0000259" key="13">
    <source>
        <dbReference type="PROSITE" id="PS51195"/>
    </source>
</evidence>
<feature type="domain" description="Helicase C-terminal" evidence="12">
    <location>
        <begin position="375"/>
        <end position="509"/>
    </location>
</feature>
<dbReference type="SUPFAM" id="SSF52540">
    <property type="entry name" value="P-loop containing nucleoside triphosphate hydrolases"/>
    <property type="match status" value="2"/>
</dbReference>
<feature type="domain" description="Helicase ATP-binding" evidence="11">
    <location>
        <begin position="188"/>
        <end position="364"/>
    </location>
</feature>
<feature type="region of interest" description="Disordered" evidence="10">
    <location>
        <begin position="42"/>
        <end position="93"/>
    </location>
</feature>
<dbReference type="GO" id="GO:0005524">
    <property type="term" value="F:ATP binding"/>
    <property type="evidence" value="ECO:0007669"/>
    <property type="project" value="UniProtKB-UniRule"/>
</dbReference>
<dbReference type="Pfam" id="PF00270">
    <property type="entry name" value="DEAD"/>
    <property type="match status" value="1"/>
</dbReference>
<dbReference type="SMART" id="SM00487">
    <property type="entry name" value="DEXDc"/>
    <property type="match status" value="1"/>
</dbReference>
<comment type="domain">
    <text evidence="9">The Q motif is unique to and characteristic of the DEAD box family of RNA helicases and controls ATP binding and hydrolysis.</text>
</comment>
<dbReference type="GO" id="GO:0040008">
    <property type="term" value="P:regulation of growth"/>
    <property type="evidence" value="ECO:0007669"/>
    <property type="project" value="Ensembl"/>
</dbReference>
<dbReference type="InterPro" id="IPR014014">
    <property type="entry name" value="RNA_helicase_DEAD_Q_motif"/>
</dbReference>
<evidence type="ECO:0000256" key="8">
    <source>
        <dbReference type="PROSITE-ProRule" id="PRU00552"/>
    </source>
</evidence>
<dbReference type="PANTHER" id="PTHR24031">
    <property type="entry name" value="RNA HELICASE"/>
    <property type="match status" value="1"/>
</dbReference>
<dbReference type="InterPro" id="IPR014001">
    <property type="entry name" value="Helicase_ATP-bd"/>
</dbReference>
<evidence type="ECO:0000259" key="12">
    <source>
        <dbReference type="PROSITE" id="PS51194"/>
    </source>
</evidence>
<proteinExistence type="inferred from homology"/>
<dbReference type="SMART" id="SM00490">
    <property type="entry name" value="HELICc"/>
    <property type="match status" value="1"/>
</dbReference>
<dbReference type="Ensembl" id="ENSOKIT00005069119.1">
    <property type="protein sequence ID" value="ENSOKIP00005065010.1"/>
    <property type="gene ID" value="ENSOKIG00005027838.1"/>
</dbReference>
<dbReference type="InterPro" id="IPR001650">
    <property type="entry name" value="Helicase_C-like"/>
</dbReference>
<dbReference type="GO" id="GO:0031101">
    <property type="term" value="P:fin regeneration"/>
    <property type="evidence" value="ECO:0007669"/>
    <property type="project" value="Ensembl"/>
</dbReference>
<dbReference type="InterPro" id="IPR011545">
    <property type="entry name" value="DEAD/DEAH_box_helicase_dom"/>
</dbReference>
<keyword evidence="1 9" id="KW-0547">Nucleotide-binding</keyword>
<evidence type="ECO:0000256" key="1">
    <source>
        <dbReference type="ARBA" id="ARBA00022741"/>
    </source>
</evidence>
<name>A0A8C7HXD8_ONCKI</name>
<accession>A0A8C7HXD8</accession>
<dbReference type="InterPro" id="IPR027417">
    <property type="entry name" value="P-loop_NTPase"/>
</dbReference>
<keyword evidence="2 9" id="KW-0378">Hydrolase</keyword>
<dbReference type="EC" id="3.6.4.13" evidence="9"/>
<protein>
    <recommendedName>
        <fullName evidence="9">ATP-dependent RNA helicase</fullName>
        <ecNumber evidence="9">3.6.4.13</ecNumber>
    </recommendedName>
</protein>